<name>A0A9P1CFA5_9DINO</name>
<reference evidence="2" key="2">
    <citation type="submission" date="2024-04" db="EMBL/GenBank/DDBJ databases">
        <authorList>
            <person name="Chen Y."/>
            <person name="Shah S."/>
            <person name="Dougan E. K."/>
            <person name="Thang M."/>
            <person name="Chan C."/>
        </authorList>
    </citation>
    <scope>NUCLEOTIDE SEQUENCE [LARGE SCALE GENOMIC DNA]</scope>
</reference>
<comment type="caution">
    <text evidence="1">The sequence shown here is derived from an EMBL/GenBank/DDBJ whole genome shotgun (WGS) entry which is preliminary data.</text>
</comment>
<dbReference type="EMBL" id="CAMXCT010001489">
    <property type="protein sequence ID" value="CAI3990540.1"/>
    <property type="molecule type" value="Genomic_DNA"/>
</dbReference>
<evidence type="ECO:0000313" key="2">
    <source>
        <dbReference type="EMBL" id="CAL1143915.1"/>
    </source>
</evidence>
<proteinExistence type="predicted"/>
<dbReference type="EMBL" id="CAMXCT030001489">
    <property type="protein sequence ID" value="CAL4777852.1"/>
    <property type="molecule type" value="Genomic_DNA"/>
</dbReference>
<evidence type="ECO:0000313" key="3">
    <source>
        <dbReference type="Proteomes" id="UP001152797"/>
    </source>
</evidence>
<dbReference type="Proteomes" id="UP001152797">
    <property type="component" value="Unassembled WGS sequence"/>
</dbReference>
<keyword evidence="3" id="KW-1185">Reference proteome</keyword>
<accession>A0A9P1CFA5</accession>
<gene>
    <name evidence="1" type="ORF">C1SCF055_LOCUS17520</name>
</gene>
<evidence type="ECO:0000313" key="1">
    <source>
        <dbReference type="EMBL" id="CAI3990540.1"/>
    </source>
</evidence>
<sequence>MEDEAGECVEHDDCDSMSSCSDMDIVNDVQPEAIEADEEIRLHIMGLSSYFTSVVETNWASKISQLPTRYLPPGSIRLLYFQFCVRDGSRFQAPSTHGQCDECANYKESFGKTGGEGDQHRFEIARAYKEHVTAVGRDRELEKFLQAQRPLEQGSCLAIHWEPWDLSWVWFGCLLRQVIFDTCNV</sequence>
<organism evidence="1">
    <name type="scientific">Cladocopium goreaui</name>
    <dbReference type="NCBI Taxonomy" id="2562237"/>
    <lineage>
        <taxon>Eukaryota</taxon>
        <taxon>Sar</taxon>
        <taxon>Alveolata</taxon>
        <taxon>Dinophyceae</taxon>
        <taxon>Suessiales</taxon>
        <taxon>Symbiodiniaceae</taxon>
        <taxon>Cladocopium</taxon>
    </lineage>
</organism>
<protein>
    <submittedName>
        <fullName evidence="1">Uncharacterized protein</fullName>
    </submittedName>
</protein>
<reference evidence="1" key="1">
    <citation type="submission" date="2022-10" db="EMBL/GenBank/DDBJ databases">
        <authorList>
            <person name="Chen Y."/>
            <person name="Dougan E. K."/>
            <person name="Chan C."/>
            <person name="Rhodes N."/>
            <person name="Thang M."/>
        </authorList>
    </citation>
    <scope>NUCLEOTIDE SEQUENCE</scope>
</reference>
<dbReference type="AlphaFoldDB" id="A0A9P1CFA5"/>
<dbReference type="EMBL" id="CAMXCT020001489">
    <property type="protein sequence ID" value="CAL1143915.1"/>
    <property type="molecule type" value="Genomic_DNA"/>
</dbReference>